<keyword evidence="1 5" id="KW-0846">Cobalamin</keyword>
<protein>
    <recommendedName>
        <fullName evidence="5">Ethanolamine ammonia-lyase small subunit</fullName>
        <shortName evidence="5">EAL small subunit</shortName>
        <ecNumber evidence="5">4.3.1.7</ecNumber>
    </recommendedName>
</protein>
<comment type="function">
    <text evidence="5">Catalyzes the deamination of various vicinal amino-alcohols to oxo compounds. Allows this organism to utilize ethanolamine as the sole source of nitrogen and carbon in the presence of external vitamin B12.</text>
</comment>
<dbReference type="InterPro" id="IPR042251">
    <property type="entry name" value="EutC_C"/>
</dbReference>
<dbReference type="InterPro" id="IPR009246">
    <property type="entry name" value="EutC"/>
</dbReference>
<dbReference type="Gene3D" id="3.40.50.11240">
    <property type="entry name" value="Ethanolamine ammonia-lyase light chain (EutC)"/>
    <property type="match status" value="1"/>
</dbReference>
<dbReference type="Gene3D" id="1.10.30.40">
    <property type="entry name" value="Ethanolamine ammonia-lyase light chain (EutC), N-terminal domain"/>
    <property type="match status" value="1"/>
</dbReference>
<proteinExistence type="inferred from homology"/>
<comment type="cofactor">
    <cofactor evidence="5">
        <name>adenosylcob(III)alamin</name>
        <dbReference type="ChEBI" id="CHEBI:18408"/>
    </cofactor>
    <text evidence="5">Binds between the large and small subunits.</text>
</comment>
<dbReference type="PIRSF" id="PIRSF018982">
    <property type="entry name" value="EutC"/>
    <property type="match status" value="1"/>
</dbReference>
<dbReference type="Proteomes" id="UP000186406">
    <property type="component" value="Unassembled WGS sequence"/>
</dbReference>
<feature type="binding site" evidence="5">
    <location>
        <position position="176"/>
    </location>
    <ligand>
        <name>adenosylcob(III)alamin</name>
        <dbReference type="ChEBI" id="CHEBI:18408"/>
    </ligand>
</feature>
<dbReference type="Pfam" id="PF05985">
    <property type="entry name" value="EutC"/>
    <property type="match status" value="1"/>
</dbReference>
<keyword evidence="3 5" id="KW-0170">Cobalt</keyword>
<dbReference type="PANTHER" id="PTHR39330">
    <property type="entry name" value="ETHANOLAMINE AMMONIA-LYASE LIGHT CHAIN"/>
    <property type="match status" value="1"/>
</dbReference>
<comment type="catalytic activity">
    <reaction evidence="5">
        <text>ethanolamine = acetaldehyde + NH4(+)</text>
        <dbReference type="Rhea" id="RHEA:15313"/>
        <dbReference type="ChEBI" id="CHEBI:15343"/>
        <dbReference type="ChEBI" id="CHEBI:28938"/>
        <dbReference type="ChEBI" id="CHEBI:57603"/>
        <dbReference type="EC" id="4.3.1.7"/>
    </reaction>
</comment>
<dbReference type="GO" id="GO:0031471">
    <property type="term" value="C:ethanolamine degradation polyhedral organelle"/>
    <property type="evidence" value="ECO:0007669"/>
    <property type="project" value="UniProtKB-UniRule"/>
</dbReference>
<reference evidence="7 8" key="1">
    <citation type="submission" date="2016-12" db="EMBL/GenBank/DDBJ databases">
        <authorList>
            <person name="Song W.-J."/>
            <person name="Kurnit D.M."/>
        </authorList>
    </citation>
    <scope>NUCLEOTIDE SEQUENCE [LARGE SCALE GENOMIC DNA]</scope>
    <source>
        <strain evidence="7 8">DSM 19599</strain>
    </source>
</reference>
<dbReference type="RefSeq" id="WP_084563756.1">
    <property type="nucleotide sequence ID" value="NZ_FRXO01000001.1"/>
</dbReference>
<evidence type="ECO:0000256" key="2">
    <source>
        <dbReference type="ARBA" id="ARBA00023239"/>
    </source>
</evidence>
<dbReference type="OrthoDB" id="114248at2"/>
<comment type="subunit">
    <text evidence="5">The basic unit is a heterodimer which dimerizes to form tetramers. The heterotetramers trimerize; 6 large subunits form a core ring with 6 small subunits projecting outwards.</text>
</comment>
<comment type="similarity">
    <text evidence="5">Belongs to the EutC family.</text>
</comment>
<dbReference type="GO" id="GO:0009350">
    <property type="term" value="C:ethanolamine ammonia-lyase complex"/>
    <property type="evidence" value="ECO:0007669"/>
    <property type="project" value="UniProtKB-UniRule"/>
</dbReference>
<comment type="pathway">
    <text evidence="5">Amine and polyamine degradation; ethanolamine degradation.</text>
</comment>
<dbReference type="GO" id="GO:0031419">
    <property type="term" value="F:cobalamin binding"/>
    <property type="evidence" value="ECO:0007669"/>
    <property type="project" value="UniProtKB-UniRule"/>
</dbReference>
<dbReference type="InterPro" id="IPR042255">
    <property type="entry name" value="EutC_N"/>
</dbReference>
<dbReference type="GO" id="GO:0046336">
    <property type="term" value="P:ethanolamine catabolic process"/>
    <property type="evidence" value="ECO:0007669"/>
    <property type="project" value="UniProtKB-UniRule"/>
</dbReference>
<dbReference type="GO" id="GO:0008851">
    <property type="term" value="F:ethanolamine ammonia-lyase activity"/>
    <property type="evidence" value="ECO:0007669"/>
    <property type="project" value="UniProtKB-UniRule"/>
</dbReference>
<dbReference type="EC" id="4.3.1.7" evidence="5"/>
<sequence length="279" mass="29196">MTGESDPTDVPVPAAHIAEPASDGTARTGSYPANDPWSRFRSATRARIGLPRTGDSLATRDVLELQLAHARARDAVHGRVDFDAIAAALAPLPTLRVHSAAPERVTYLSRPDLGRKLSAESAGALERGDWDVVFIVADGLSAAAVEKNAVPTVKAAMRRLGDLSIAPVVLAEQSRVALGDDIGERIGARLAVIIVGERPGLSVPDSLGAYLTFGPKVGRLDSERNCISNIHPDGLSYEAAADKIAWLAREALRLGLTGVDLKEDAEALAGPSGTPLPSA</sequence>
<gene>
    <name evidence="5" type="primary">eutC</name>
    <name evidence="7" type="ORF">SAMN02745172_00255</name>
</gene>
<organism evidence="7 8">
    <name type="scientific">Pseudoxanthobacter soli DSM 19599</name>
    <dbReference type="NCBI Taxonomy" id="1123029"/>
    <lineage>
        <taxon>Bacteria</taxon>
        <taxon>Pseudomonadati</taxon>
        <taxon>Pseudomonadota</taxon>
        <taxon>Alphaproteobacteria</taxon>
        <taxon>Hyphomicrobiales</taxon>
        <taxon>Segnochrobactraceae</taxon>
        <taxon>Pseudoxanthobacter</taxon>
    </lineage>
</organism>
<evidence type="ECO:0000256" key="4">
    <source>
        <dbReference type="ARBA" id="ARBA00024446"/>
    </source>
</evidence>
<keyword evidence="4 5" id="KW-1283">Bacterial microcompartment</keyword>
<dbReference type="EMBL" id="FRXO01000001">
    <property type="protein sequence ID" value="SHO60326.1"/>
    <property type="molecule type" value="Genomic_DNA"/>
</dbReference>
<keyword evidence="2 5" id="KW-0456">Lyase</keyword>
<feature type="binding site" evidence="5">
    <location>
        <position position="197"/>
    </location>
    <ligand>
        <name>adenosylcob(III)alamin</name>
        <dbReference type="ChEBI" id="CHEBI:18408"/>
    </ligand>
</feature>
<dbReference type="NCBIfam" id="NF003971">
    <property type="entry name" value="PRK05465.1"/>
    <property type="match status" value="1"/>
</dbReference>
<dbReference type="HAMAP" id="MF_00601">
    <property type="entry name" value="EutC"/>
    <property type="match status" value="1"/>
</dbReference>
<evidence type="ECO:0000256" key="5">
    <source>
        <dbReference type="HAMAP-Rule" id="MF_00601"/>
    </source>
</evidence>
<accession>A0A1M7Z6Q1</accession>
<evidence type="ECO:0000256" key="6">
    <source>
        <dbReference type="SAM" id="MobiDB-lite"/>
    </source>
</evidence>
<evidence type="ECO:0000256" key="1">
    <source>
        <dbReference type="ARBA" id="ARBA00022628"/>
    </source>
</evidence>
<feature type="binding site" evidence="5">
    <location>
        <position position="226"/>
    </location>
    <ligand>
        <name>adenosylcob(III)alamin</name>
        <dbReference type="ChEBI" id="CHEBI:18408"/>
    </ligand>
</feature>
<feature type="region of interest" description="Disordered" evidence="6">
    <location>
        <begin position="1"/>
        <end position="37"/>
    </location>
</feature>
<evidence type="ECO:0000256" key="3">
    <source>
        <dbReference type="ARBA" id="ARBA00023285"/>
    </source>
</evidence>
<dbReference type="GO" id="GO:0006520">
    <property type="term" value="P:amino acid metabolic process"/>
    <property type="evidence" value="ECO:0007669"/>
    <property type="project" value="InterPro"/>
</dbReference>
<dbReference type="STRING" id="1123029.SAMN02745172_00255"/>
<dbReference type="AlphaFoldDB" id="A0A1M7Z6Q1"/>
<comment type="subcellular location">
    <subcellularLocation>
        <location evidence="5">Bacterial microcompartment</location>
    </subcellularLocation>
</comment>
<name>A0A1M7Z6Q1_9HYPH</name>
<dbReference type="UniPathway" id="UPA00560"/>
<keyword evidence="8" id="KW-1185">Reference proteome</keyword>
<evidence type="ECO:0000313" key="7">
    <source>
        <dbReference type="EMBL" id="SHO60326.1"/>
    </source>
</evidence>
<evidence type="ECO:0000313" key="8">
    <source>
        <dbReference type="Proteomes" id="UP000186406"/>
    </source>
</evidence>
<dbReference type="PANTHER" id="PTHR39330:SF1">
    <property type="entry name" value="ETHANOLAMINE AMMONIA-LYASE SMALL SUBUNIT"/>
    <property type="match status" value="1"/>
</dbReference>